<dbReference type="eggNOG" id="ENOG5034CH3">
    <property type="taxonomic scope" value="Bacteria"/>
</dbReference>
<dbReference type="RefSeq" id="WP_014778584.1">
    <property type="nucleotide sequence ID" value="NC_018012.1"/>
</dbReference>
<gene>
    <name evidence="1" type="ordered locus">Thivi_2185</name>
</gene>
<reference evidence="1 2" key="1">
    <citation type="submission" date="2012-06" db="EMBL/GenBank/DDBJ databases">
        <title>Complete sequence of Thiocystis violascens DSM 198.</title>
        <authorList>
            <consortium name="US DOE Joint Genome Institute"/>
            <person name="Lucas S."/>
            <person name="Han J."/>
            <person name="Lapidus A."/>
            <person name="Cheng J.-F."/>
            <person name="Goodwin L."/>
            <person name="Pitluck S."/>
            <person name="Peters L."/>
            <person name="Ovchinnikova G."/>
            <person name="Teshima H."/>
            <person name="Detter J.C."/>
            <person name="Han C."/>
            <person name="Tapia R."/>
            <person name="Land M."/>
            <person name="Hauser L."/>
            <person name="Kyrpides N."/>
            <person name="Ivanova N."/>
            <person name="Pagani I."/>
            <person name="Vogl K."/>
            <person name="Liu Z."/>
            <person name="Frigaard N.-U."/>
            <person name="Bryant D."/>
            <person name="Woyke T."/>
        </authorList>
    </citation>
    <scope>NUCLEOTIDE SEQUENCE [LARGE SCALE GENOMIC DNA]</scope>
    <source>
        <strain evidence="2">ATCC 17096 / DSM 198 / 6111</strain>
    </source>
</reference>
<dbReference type="EMBL" id="CP003154">
    <property type="protein sequence ID" value="AFL74135.1"/>
    <property type="molecule type" value="Genomic_DNA"/>
</dbReference>
<evidence type="ECO:0000313" key="2">
    <source>
        <dbReference type="Proteomes" id="UP000006062"/>
    </source>
</evidence>
<proteinExistence type="predicted"/>
<evidence type="ECO:0000313" key="1">
    <source>
        <dbReference type="EMBL" id="AFL74135.1"/>
    </source>
</evidence>
<dbReference type="HOGENOM" id="CLU_2060384_0_0_6"/>
<protein>
    <submittedName>
        <fullName evidence="1">Uncharacterized protein</fullName>
    </submittedName>
</protein>
<dbReference type="KEGG" id="tvi:Thivi_2185"/>
<sequence length="119" mass="13674">MNPIEILKNLLLQLEAEINSTSVHKIQFHQQRVRQNHMGFLGCNGRLWVSPSSVGYDIALSGKSLEKQMYPFMQSLCGRECDGYKQKNAKIGKKDSPFWRVNDFKLVKDAVLHYSQTSK</sequence>
<organism evidence="1 2">
    <name type="scientific">Thiocystis violascens (strain ATCC 17096 / DSM 198 / 6111)</name>
    <name type="common">Chromatium violascens</name>
    <dbReference type="NCBI Taxonomy" id="765911"/>
    <lineage>
        <taxon>Bacteria</taxon>
        <taxon>Pseudomonadati</taxon>
        <taxon>Pseudomonadota</taxon>
        <taxon>Gammaproteobacteria</taxon>
        <taxon>Chromatiales</taxon>
        <taxon>Chromatiaceae</taxon>
        <taxon>Thiocystis</taxon>
    </lineage>
</organism>
<keyword evidence="2" id="KW-1185">Reference proteome</keyword>
<accession>I3YAW7</accession>
<dbReference type="Proteomes" id="UP000006062">
    <property type="component" value="Chromosome"/>
</dbReference>
<name>I3YAW7_THIV6</name>
<dbReference type="STRING" id="765911.Thivi_2185"/>
<dbReference type="OrthoDB" id="598010at2"/>
<dbReference type="AlphaFoldDB" id="I3YAW7"/>